<dbReference type="InterPro" id="IPR000210">
    <property type="entry name" value="BTB/POZ_dom"/>
</dbReference>
<feature type="compositionally biased region" description="Basic and acidic residues" evidence="1">
    <location>
        <begin position="409"/>
        <end position="435"/>
    </location>
</feature>
<protein>
    <recommendedName>
        <fullName evidence="2">BTB domain-containing protein</fullName>
    </recommendedName>
</protein>
<dbReference type="Pfam" id="PF00651">
    <property type="entry name" value="BTB"/>
    <property type="match status" value="1"/>
</dbReference>
<feature type="region of interest" description="Disordered" evidence="1">
    <location>
        <begin position="1"/>
        <end position="73"/>
    </location>
</feature>
<feature type="region of interest" description="Disordered" evidence="1">
    <location>
        <begin position="374"/>
        <end position="472"/>
    </location>
</feature>
<feature type="compositionally biased region" description="Low complexity" evidence="1">
    <location>
        <begin position="237"/>
        <end position="249"/>
    </location>
</feature>
<feature type="compositionally biased region" description="Low complexity" evidence="1">
    <location>
        <begin position="436"/>
        <end position="449"/>
    </location>
</feature>
<evidence type="ECO:0000256" key="1">
    <source>
        <dbReference type="SAM" id="MobiDB-lite"/>
    </source>
</evidence>
<dbReference type="EMBL" id="CAICTM010000563">
    <property type="protein sequence ID" value="CAB9512957.1"/>
    <property type="molecule type" value="Genomic_DNA"/>
</dbReference>
<sequence>MARRSSGKSLSSCKEEEEEGEEEAKPRLSTNSILEDLFGRRPKPLVECSEDSEDNDESSSEDDRLDLSYDGADEGDNSAYSRFLTDDSLNDITLESTIDGVKIPANRAILASKSRIFQRLLLGSFAMTADGTFKSVSFDFRGEVLRAVVEFVLTDTAKILDIRSIRADKRRRSSVKSIHSAPPTSLTSTQSTSSTSSSNTTNRISMFDWMKKQPLNHSSNASAASSSHNSHKHKTSKSVSSRRSGGSRSQPIYSRAQIQTLVSLTRAAQYFQLPNLGSQALDTIAHYLERSPPSVFSVLESCRQEEPHGKVPKELQGIAQVSLRNFVGPIEPDTVEFLTPPVLEEILQTPKLRMDEYQLFKILKRWASSPAELVPTQPQASADSVASNDAVMDSSEGDAQTVKSGNQQKHKDDKKEQRKEKEKEKQQHNNNKDDQSSTTDTSRTASVTTELSDDNNNHHHHQDNNSSSAPLLSTSVRRKMVTAHFLQFVRLECIDPPILATSVASSGLVTEQQLLRAFQRQAMASHKYHGIAFQRPRFTGASWKKSLSEVFTSRHSDELKEDVLQYPPIQSGIHRWTVIIEESGDSTWLGLTMSNLCETFTDQDAMQDRNWVYGCDGGCFFGGRPVEQPSPQQEIPGYGTGSQVTLTLNLKSRDKGNGTLYVGEQSHALIPLFTNLRHHLNDHEGEGFLPSVSMHTPGRVRLVDIRHLHS</sequence>
<feature type="compositionally biased region" description="Low complexity" evidence="1">
    <location>
        <begin position="184"/>
        <end position="200"/>
    </location>
</feature>
<dbReference type="InterPro" id="IPR011333">
    <property type="entry name" value="SKP1/BTB/POZ_sf"/>
</dbReference>
<keyword evidence="4" id="KW-1185">Reference proteome</keyword>
<dbReference type="Gene3D" id="3.30.710.10">
    <property type="entry name" value="Potassium Channel Kv1.1, Chain A"/>
    <property type="match status" value="1"/>
</dbReference>
<dbReference type="CDD" id="cd18186">
    <property type="entry name" value="BTB_POZ_ZBTB_KLHL-like"/>
    <property type="match status" value="1"/>
</dbReference>
<dbReference type="SUPFAM" id="SSF54695">
    <property type="entry name" value="POZ domain"/>
    <property type="match status" value="1"/>
</dbReference>
<dbReference type="Proteomes" id="UP001153069">
    <property type="component" value="Unassembled WGS sequence"/>
</dbReference>
<feature type="domain" description="BTB" evidence="2">
    <location>
        <begin position="90"/>
        <end position="161"/>
    </location>
</feature>
<dbReference type="PROSITE" id="PS50097">
    <property type="entry name" value="BTB"/>
    <property type="match status" value="1"/>
</dbReference>
<feature type="compositionally biased region" description="Acidic residues" evidence="1">
    <location>
        <begin position="48"/>
        <end position="60"/>
    </location>
</feature>
<organism evidence="3 4">
    <name type="scientific">Seminavis robusta</name>
    <dbReference type="NCBI Taxonomy" id="568900"/>
    <lineage>
        <taxon>Eukaryota</taxon>
        <taxon>Sar</taxon>
        <taxon>Stramenopiles</taxon>
        <taxon>Ochrophyta</taxon>
        <taxon>Bacillariophyta</taxon>
        <taxon>Bacillariophyceae</taxon>
        <taxon>Bacillariophycidae</taxon>
        <taxon>Naviculales</taxon>
        <taxon>Naviculaceae</taxon>
        <taxon>Seminavis</taxon>
    </lineage>
</organism>
<reference evidence="3" key="1">
    <citation type="submission" date="2020-06" db="EMBL/GenBank/DDBJ databases">
        <authorList>
            <consortium name="Plant Systems Biology data submission"/>
        </authorList>
    </citation>
    <scope>NUCLEOTIDE SEQUENCE</scope>
    <source>
        <strain evidence="3">D6</strain>
    </source>
</reference>
<feature type="compositionally biased region" description="Low complexity" evidence="1">
    <location>
        <begin position="380"/>
        <end position="394"/>
    </location>
</feature>
<evidence type="ECO:0000313" key="3">
    <source>
        <dbReference type="EMBL" id="CAB9512957.1"/>
    </source>
</evidence>
<feature type="region of interest" description="Disordered" evidence="1">
    <location>
        <begin position="216"/>
        <end position="252"/>
    </location>
</feature>
<evidence type="ECO:0000259" key="2">
    <source>
        <dbReference type="PROSITE" id="PS50097"/>
    </source>
</evidence>
<feature type="compositionally biased region" description="Low complexity" evidence="1">
    <location>
        <begin position="216"/>
        <end position="228"/>
    </location>
</feature>
<dbReference type="Gene3D" id="2.60.120.920">
    <property type="match status" value="1"/>
</dbReference>
<accession>A0A9N8E1U1</accession>
<gene>
    <name evidence="3" type="ORF">SEMRO_564_G167280.2</name>
</gene>
<dbReference type="InterPro" id="IPR043136">
    <property type="entry name" value="B30.2/SPRY_sf"/>
</dbReference>
<comment type="caution">
    <text evidence="3">The sequence shown here is derived from an EMBL/GenBank/DDBJ whole genome shotgun (WGS) entry which is preliminary data.</text>
</comment>
<evidence type="ECO:0000313" key="4">
    <source>
        <dbReference type="Proteomes" id="UP001153069"/>
    </source>
</evidence>
<proteinExistence type="predicted"/>
<feature type="region of interest" description="Disordered" evidence="1">
    <location>
        <begin position="171"/>
        <end position="200"/>
    </location>
</feature>
<name>A0A9N8E1U1_9STRA</name>
<dbReference type="AlphaFoldDB" id="A0A9N8E1U1"/>